<reference evidence="4" key="1">
    <citation type="journal article" date="2021" name="Nat. Commun.">
        <title>Genetic determinants of endophytism in the Arabidopsis root mycobiome.</title>
        <authorList>
            <person name="Mesny F."/>
            <person name="Miyauchi S."/>
            <person name="Thiergart T."/>
            <person name="Pickel B."/>
            <person name="Atanasova L."/>
            <person name="Karlsson M."/>
            <person name="Huettel B."/>
            <person name="Barry K.W."/>
            <person name="Haridas S."/>
            <person name="Chen C."/>
            <person name="Bauer D."/>
            <person name="Andreopoulos W."/>
            <person name="Pangilinan J."/>
            <person name="LaButti K."/>
            <person name="Riley R."/>
            <person name="Lipzen A."/>
            <person name="Clum A."/>
            <person name="Drula E."/>
            <person name="Henrissat B."/>
            <person name="Kohler A."/>
            <person name="Grigoriev I.V."/>
            <person name="Martin F.M."/>
            <person name="Hacquard S."/>
        </authorList>
    </citation>
    <scope>NUCLEOTIDE SEQUENCE</scope>
    <source>
        <strain evidence="4">MPI-CAGE-CH-0235</strain>
    </source>
</reference>
<keyword evidence="5" id="KW-1185">Reference proteome</keyword>
<dbReference type="SUPFAM" id="SSF50129">
    <property type="entry name" value="GroES-like"/>
    <property type="match status" value="1"/>
</dbReference>
<gene>
    <name evidence="4" type="ORF">B0I35DRAFT_239277</name>
</gene>
<dbReference type="AlphaFoldDB" id="A0A8K0SUI9"/>
<dbReference type="Pfam" id="PF08240">
    <property type="entry name" value="ADH_N"/>
    <property type="match status" value="1"/>
</dbReference>
<dbReference type="InterPro" id="IPR047122">
    <property type="entry name" value="Trans-enoyl_RdTase-like"/>
</dbReference>
<evidence type="ECO:0000313" key="5">
    <source>
        <dbReference type="Proteomes" id="UP000813444"/>
    </source>
</evidence>
<evidence type="ECO:0000256" key="2">
    <source>
        <dbReference type="ARBA" id="ARBA00023002"/>
    </source>
</evidence>
<dbReference type="Gene3D" id="3.40.50.720">
    <property type="entry name" value="NAD(P)-binding Rossmann-like Domain"/>
    <property type="match status" value="1"/>
</dbReference>
<comment type="caution">
    <text evidence="4">The sequence shown here is derived from an EMBL/GenBank/DDBJ whole genome shotgun (WGS) entry which is preliminary data.</text>
</comment>
<dbReference type="InterPro" id="IPR011032">
    <property type="entry name" value="GroES-like_sf"/>
</dbReference>
<dbReference type="EMBL" id="JAGPNK010000007">
    <property type="protein sequence ID" value="KAH7318298.1"/>
    <property type="molecule type" value="Genomic_DNA"/>
</dbReference>
<dbReference type="InterPro" id="IPR013154">
    <property type="entry name" value="ADH-like_N"/>
</dbReference>
<comment type="similarity">
    <text evidence="1">Belongs to the zinc-containing alcohol dehydrogenase family.</text>
</comment>
<dbReference type="Gene3D" id="3.90.180.10">
    <property type="entry name" value="Medium-chain alcohol dehydrogenases, catalytic domain"/>
    <property type="match status" value="1"/>
</dbReference>
<proteinExistence type="inferred from homology"/>
<feature type="domain" description="Enoyl reductase (ER)" evidence="3">
    <location>
        <begin position="13"/>
        <end position="345"/>
    </location>
</feature>
<name>A0A8K0SUI9_9HYPO</name>
<dbReference type="SUPFAM" id="SSF51735">
    <property type="entry name" value="NAD(P)-binding Rossmann-fold domains"/>
    <property type="match status" value="1"/>
</dbReference>
<evidence type="ECO:0000256" key="1">
    <source>
        <dbReference type="ARBA" id="ARBA00008072"/>
    </source>
</evidence>
<evidence type="ECO:0000313" key="4">
    <source>
        <dbReference type="EMBL" id="KAH7318298.1"/>
    </source>
</evidence>
<dbReference type="PANTHER" id="PTHR45348">
    <property type="entry name" value="HYPOTHETICAL OXIDOREDUCTASE (EUROFUNG)"/>
    <property type="match status" value="1"/>
</dbReference>
<dbReference type="Proteomes" id="UP000813444">
    <property type="component" value="Unassembled WGS sequence"/>
</dbReference>
<organism evidence="4 5">
    <name type="scientific">Stachybotrys elegans</name>
    <dbReference type="NCBI Taxonomy" id="80388"/>
    <lineage>
        <taxon>Eukaryota</taxon>
        <taxon>Fungi</taxon>
        <taxon>Dikarya</taxon>
        <taxon>Ascomycota</taxon>
        <taxon>Pezizomycotina</taxon>
        <taxon>Sordariomycetes</taxon>
        <taxon>Hypocreomycetidae</taxon>
        <taxon>Hypocreales</taxon>
        <taxon>Stachybotryaceae</taxon>
        <taxon>Stachybotrys</taxon>
    </lineage>
</organism>
<dbReference type="GO" id="GO:0016651">
    <property type="term" value="F:oxidoreductase activity, acting on NAD(P)H"/>
    <property type="evidence" value="ECO:0007669"/>
    <property type="project" value="InterPro"/>
</dbReference>
<dbReference type="InterPro" id="IPR036291">
    <property type="entry name" value="NAD(P)-bd_dom_sf"/>
</dbReference>
<keyword evidence="2" id="KW-0560">Oxidoreductase</keyword>
<protein>
    <submittedName>
        <fullName evidence="4">Zinc-binding oxidoreductase CipB</fullName>
    </submittedName>
</protein>
<dbReference type="InterPro" id="IPR020843">
    <property type="entry name" value="ER"/>
</dbReference>
<sequence>MATQSGLVFTAPGSPLNVVDNLPRLHPERGQVLIKPEFVALCPVDSLMAQTGAFVTDTPAVLGSGFYGTVTEVGFGCARLKEGDLVFGLGSLGRTAYSPFQDSFLIDERLPFRKGKILSPQDAASLGVSLTTAALGIFAGRHMLAPKRSESVRELQEWVVILGGSGNVGQCAIQLGRFCGFKIAASCSLSNRKTVVKNGAHATFDSRATVEKQVAEVLHITHGNEVGHFMHVFDASGVGHDVAFESLKRSTENFKFFSTVDASGSFAAPAPIKEYRVQAGMLSYPGDKNVKDADEVARMAPVLDEYIENGDIRPAEFDIFDGVGWGALKDALGRYNPESRKTMVVRVQ</sequence>
<dbReference type="PANTHER" id="PTHR45348:SF2">
    <property type="entry name" value="ZINC-TYPE ALCOHOL DEHYDROGENASE-LIKE PROTEIN C2E1P3.01"/>
    <property type="match status" value="1"/>
</dbReference>
<evidence type="ECO:0000259" key="3">
    <source>
        <dbReference type="SMART" id="SM00829"/>
    </source>
</evidence>
<dbReference type="SMART" id="SM00829">
    <property type="entry name" value="PKS_ER"/>
    <property type="match status" value="1"/>
</dbReference>
<dbReference type="OrthoDB" id="10257049at2759"/>
<accession>A0A8K0SUI9</accession>